<reference evidence="1 2" key="1">
    <citation type="journal article" date="2009" name="Proc. Natl. Acad. Sci. U.S.A.">
        <title>Biogeography of the Sulfolobus islandicus pan-genome.</title>
        <authorList>
            <person name="Reno M.L."/>
            <person name="Held N.L."/>
            <person name="Fields C.J."/>
            <person name="Burke P.V."/>
            <person name="Whitaker R.J."/>
        </authorList>
    </citation>
    <scope>NUCLEOTIDE SEQUENCE [LARGE SCALE GENOMIC DNA]</scope>
    <source>
        <strain evidence="2">Y.G.57.14 / Yellowstone #1</strain>
    </source>
</reference>
<accession>C3NEY6</accession>
<proteinExistence type="predicted"/>
<dbReference type="RefSeq" id="WP_012716250.1">
    <property type="nucleotide sequence ID" value="NC_012622.1"/>
</dbReference>
<evidence type="ECO:0000313" key="1">
    <source>
        <dbReference type="EMBL" id="ACP45875.1"/>
    </source>
</evidence>
<dbReference type="KEGG" id="siy:YG5714_1615"/>
<dbReference type="EMBL" id="CP001403">
    <property type="protein sequence ID" value="ACP45875.1"/>
    <property type="molecule type" value="Genomic_DNA"/>
</dbReference>
<dbReference type="Proteomes" id="UP000002308">
    <property type="component" value="Chromosome"/>
</dbReference>
<dbReference type="GeneID" id="7806128"/>
<name>C3NEY6_SACI7</name>
<gene>
    <name evidence="1" type="ordered locus">YG5714_1615</name>
</gene>
<sequence>MSLVEMAQKKVNSPVDGEKDLLFLSKVVEFLSKEAREKLANEFYEELKEIRTPQAASQLAKGYKHMSNKTILELAAVSKEARKRILELAREEAERVLQIIAALEAEEE</sequence>
<organism evidence="1 2">
    <name type="scientific">Saccharolobus islandicus (strain Y.G.57.14 / Yellowstone #1)</name>
    <name type="common">Sulfolobus islandicus</name>
    <dbReference type="NCBI Taxonomy" id="439386"/>
    <lineage>
        <taxon>Archaea</taxon>
        <taxon>Thermoproteota</taxon>
        <taxon>Thermoprotei</taxon>
        <taxon>Sulfolobales</taxon>
        <taxon>Sulfolobaceae</taxon>
        <taxon>Saccharolobus</taxon>
    </lineage>
</organism>
<evidence type="ECO:0000313" key="2">
    <source>
        <dbReference type="Proteomes" id="UP000002308"/>
    </source>
</evidence>
<protein>
    <submittedName>
        <fullName evidence="1">Uncharacterized protein</fullName>
    </submittedName>
</protein>
<dbReference type="HOGENOM" id="CLU_169420_0_0_2"/>
<dbReference type="AlphaFoldDB" id="C3NEY6"/>